<dbReference type="RefSeq" id="WP_173132230.1">
    <property type="nucleotide sequence ID" value="NZ_JABRWJ010000011.1"/>
</dbReference>
<feature type="domain" description="CBS" evidence="4">
    <location>
        <begin position="95"/>
        <end position="151"/>
    </location>
</feature>
<dbReference type="CDD" id="cd04586">
    <property type="entry name" value="CBS_pair_BON_assoc"/>
    <property type="match status" value="1"/>
</dbReference>
<proteinExistence type="predicted"/>
<dbReference type="Pfam" id="PF00571">
    <property type="entry name" value="CBS"/>
    <property type="match status" value="2"/>
</dbReference>
<dbReference type="Gene3D" id="3.10.580.10">
    <property type="entry name" value="CBS-domain"/>
    <property type="match status" value="1"/>
</dbReference>
<evidence type="ECO:0000313" key="6">
    <source>
        <dbReference type="Proteomes" id="UP000737171"/>
    </source>
</evidence>
<dbReference type="PANTHER" id="PTHR43080">
    <property type="entry name" value="CBS DOMAIN-CONTAINING PROTEIN CBSX3, MITOCHONDRIAL"/>
    <property type="match status" value="1"/>
</dbReference>
<dbReference type="InterPro" id="IPR046342">
    <property type="entry name" value="CBS_dom_sf"/>
</dbReference>
<dbReference type="SMART" id="SM00116">
    <property type="entry name" value="CBS"/>
    <property type="match status" value="2"/>
</dbReference>
<keyword evidence="6" id="KW-1185">Reference proteome</keyword>
<gene>
    <name evidence="5" type="ORF">HLB44_30375</name>
</gene>
<dbReference type="PROSITE" id="PS50914">
    <property type="entry name" value="BON"/>
    <property type="match status" value="1"/>
</dbReference>
<dbReference type="SUPFAM" id="SSF54631">
    <property type="entry name" value="CBS-domain pair"/>
    <property type="match status" value="1"/>
</dbReference>
<feature type="domain" description="CBS" evidence="4">
    <location>
        <begin position="7"/>
        <end position="62"/>
    </location>
</feature>
<dbReference type="InterPro" id="IPR007055">
    <property type="entry name" value="BON_dom"/>
</dbReference>
<name>A0ABX2ES36_9BURK</name>
<accession>A0ABX2ES36</accession>
<comment type="caution">
    <text evidence="5">The sequence shown here is derived from an EMBL/GenBank/DDBJ whole genome shotgun (WGS) entry which is preliminary data.</text>
</comment>
<dbReference type="PANTHER" id="PTHR43080:SF26">
    <property type="entry name" value="REGULATORY PROTEIN"/>
    <property type="match status" value="1"/>
</dbReference>
<organism evidence="5 6">
    <name type="scientific">Pseudaquabacterium terrae</name>
    <dbReference type="NCBI Taxonomy" id="2732868"/>
    <lineage>
        <taxon>Bacteria</taxon>
        <taxon>Pseudomonadati</taxon>
        <taxon>Pseudomonadota</taxon>
        <taxon>Betaproteobacteria</taxon>
        <taxon>Burkholderiales</taxon>
        <taxon>Sphaerotilaceae</taxon>
        <taxon>Pseudaquabacterium</taxon>
    </lineage>
</organism>
<feature type="domain" description="BON" evidence="3">
    <location>
        <begin position="158"/>
        <end position="227"/>
    </location>
</feature>
<reference evidence="5 6" key="1">
    <citation type="submission" date="2020-05" db="EMBL/GenBank/DDBJ databases">
        <title>Aquincola sp. isolate from soil.</title>
        <authorList>
            <person name="Han J."/>
            <person name="Kim D.-U."/>
        </authorList>
    </citation>
    <scope>NUCLEOTIDE SEQUENCE [LARGE SCALE GENOMIC DNA]</scope>
    <source>
        <strain evidence="5 6">S2</strain>
    </source>
</reference>
<dbReference type="InterPro" id="IPR017080">
    <property type="entry name" value="UCP036990_CBS_BON"/>
</dbReference>
<dbReference type="Gene3D" id="3.30.1340.30">
    <property type="match status" value="1"/>
</dbReference>
<evidence type="ECO:0000259" key="3">
    <source>
        <dbReference type="PROSITE" id="PS50914"/>
    </source>
</evidence>
<dbReference type="PROSITE" id="PS51371">
    <property type="entry name" value="CBS"/>
    <property type="match status" value="2"/>
</dbReference>
<evidence type="ECO:0000256" key="2">
    <source>
        <dbReference type="PROSITE-ProRule" id="PRU00703"/>
    </source>
</evidence>
<sequence length="232" mass="26226">MNSKDIMTAPVVTITPDTPVHEIAELLLERRISGVPVVAGGEVVGMVNEGDLLRRHEIGTDSDTRERSWWARFIERDQIAADYVKSHARKAKDIMSRQVASVTEDAPARHIASIFEARHIRRIPVLRDRQLVGIVTRADLIRALALAMRDLEAPRAQSDEAIRVGLLRELERQRWWRPDWSALDVRDGVVHYRGLTRSDAERQAARVAAENVPGVRGVEDDRMPGVAWQPMI</sequence>
<evidence type="ECO:0000256" key="1">
    <source>
        <dbReference type="ARBA" id="ARBA00023122"/>
    </source>
</evidence>
<dbReference type="InterPro" id="IPR000644">
    <property type="entry name" value="CBS_dom"/>
</dbReference>
<dbReference type="Pfam" id="PF04972">
    <property type="entry name" value="BON"/>
    <property type="match status" value="1"/>
</dbReference>
<protein>
    <submittedName>
        <fullName evidence="5">CBS domain-containing protein</fullName>
    </submittedName>
</protein>
<keyword evidence="1 2" id="KW-0129">CBS domain</keyword>
<dbReference type="Proteomes" id="UP000737171">
    <property type="component" value="Unassembled WGS sequence"/>
</dbReference>
<dbReference type="InterPro" id="IPR051257">
    <property type="entry name" value="Diverse_CBS-Domain"/>
</dbReference>
<evidence type="ECO:0000313" key="5">
    <source>
        <dbReference type="EMBL" id="NRF71306.1"/>
    </source>
</evidence>
<evidence type="ECO:0000259" key="4">
    <source>
        <dbReference type="PROSITE" id="PS51371"/>
    </source>
</evidence>
<dbReference type="EMBL" id="JABRWJ010000011">
    <property type="protein sequence ID" value="NRF71306.1"/>
    <property type="molecule type" value="Genomic_DNA"/>
</dbReference>
<dbReference type="PIRSF" id="PIRSF036990">
    <property type="entry name" value="UCP036990_CBS_BON"/>
    <property type="match status" value="1"/>
</dbReference>